<protein>
    <submittedName>
        <fullName evidence="1">Uncharacterized protein</fullName>
    </submittedName>
</protein>
<dbReference type="AlphaFoldDB" id="A0A8X6KCM5"/>
<evidence type="ECO:0000313" key="2">
    <source>
        <dbReference type="Proteomes" id="UP000887013"/>
    </source>
</evidence>
<keyword evidence="2" id="KW-1185">Reference proteome</keyword>
<comment type="caution">
    <text evidence="1">The sequence shown here is derived from an EMBL/GenBank/DDBJ whole genome shotgun (WGS) entry which is preliminary data.</text>
</comment>
<reference evidence="1" key="1">
    <citation type="submission" date="2020-08" db="EMBL/GenBank/DDBJ databases">
        <title>Multicomponent nature underlies the extraordinary mechanical properties of spider dragline silk.</title>
        <authorList>
            <person name="Kono N."/>
            <person name="Nakamura H."/>
            <person name="Mori M."/>
            <person name="Yoshida Y."/>
            <person name="Ohtoshi R."/>
            <person name="Malay A.D."/>
            <person name="Moran D.A.P."/>
            <person name="Tomita M."/>
            <person name="Numata K."/>
            <person name="Arakawa K."/>
        </authorList>
    </citation>
    <scope>NUCLEOTIDE SEQUENCE</scope>
</reference>
<dbReference type="EMBL" id="BMAW01089424">
    <property type="protein sequence ID" value="GFS39757.1"/>
    <property type="molecule type" value="Genomic_DNA"/>
</dbReference>
<name>A0A8X6KCM5_NEPPI</name>
<gene>
    <name evidence="1" type="ORF">NPIL_596701</name>
</gene>
<sequence>MFRRNEIENGSGIFTKAITKDFDELRLPGSNLSVTKSATYLRPSVTHSLALKGSLEIRHDRYLKVQLGIRYDVNMDMIWLVTVTIKKVVT</sequence>
<proteinExistence type="predicted"/>
<dbReference type="Proteomes" id="UP000887013">
    <property type="component" value="Unassembled WGS sequence"/>
</dbReference>
<evidence type="ECO:0000313" key="1">
    <source>
        <dbReference type="EMBL" id="GFS39757.1"/>
    </source>
</evidence>
<organism evidence="1 2">
    <name type="scientific">Nephila pilipes</name>
    <name type="common">Giant wood spider</name>
    <name type="synonym">Nephila maculata</name>
    <dbReference type="NCBI Taxonomy" id="299642"/>
    <lineage>
        <taxon>Eukaryota</taxon>
        <taxon>Metazoa</taxon>
        <taxon>Ecdysozoa</taxon>
        <taxon>Arthropoda</taxon>
        <taxon>Chelicerata</taxon>
        <taxon>Arachnida</taxon>
        <taxon>Araneae</taxon>
        <taxon>Araneomorphae</taxon>
        <taxon>Entelegynae</taxon>
        <taxon>Araneoidea</taxon>
        <taxon>Nephilidae</taxon>
        <taxon>Nephila</taxon>
    </lineage>
</organism>
<accession>A0A8X6KCM5</accession>